<protein>
    <recommendedName>
        <fullName evidence="2 7">GTPase Era</fullName>
    </recommendedName>
</protein>
<dbReference type="PROSITE" id="PS50823">
    <property type="entry name" value="KH_TYPE_2"/>
    <property type="match status" value="1"/>
</dbReference>
<keyword evidence="13" id="KW-1185">Reference proteome</keyword>
<dbReference type="FunFam" id="3.30.300.20:FF:000003">
    <property type="entry name" value="GTPase Era"/>
    <property type="match status" value="1"/>
</dbReference>
<dbReference type="Gene3D" id="3.40.50.300">
    <property type="entry name" value="P-loop containing nucleotide triphosphate hydrolases"/>
    <property type="match status" value="1"/>
</dbReference>
<dbReference type="RefSeq" id="WP_223260929.1">
    <property type="nucleotide sequence ID" value="NZ_CP032096.1"/>
</dbReference>
<evidence type="ECO:0000313" key="12">
    <source>
        <dbReference type="EMBL" id="QBZ82696.1"/>
    </source>
</evidence>
<name>A0A4P7NYE6_9GAMM</name>
<dbReference type="GO" id="GO:0005886">
    <property type="term" value="C:plasma membrane"/>
    <property type="evidence" value="ECO:0007669"/>
    <property type="project" value="UniProtKB-SubCell"/>
</dbReference>
<dbReference type="Proteomes" id="UP000296201">
    <property type="component" value="Chromosome"/>
</dbReference>
<dbReference type="GO" id="GO:0043024">
    <property type="term" value="F:ribosomal small subunit binding"/>
    <property type="evidence" value="ECO:0007669"/>
    <property type="project" value="TreeGrafter"/>
</dbReference>
<feature type="region of interest" description="G4" evidence="8">
    <location>
        <begin position="135"/>
        <end position="138"/>
    </location>
</feature>
<dbReference type="SUPFAM" id="SSF54814">
    <property type="entry name" value="Prokaryotic type KH domain (KH-domain type II)"/>
    <property type="match status" value="1"/>
</dbReference>
<feature type="domain" description="Era-type G" evidence="11">
    <location>
        <begin position="18"/>
        <end position="186"/>
    </location>
</feature>
<keyword evidence="6 7" id="KW-0342">GTP-binding</keyword>
<dbReference type="AlphaFoldDB" id="A0A4P7NYE6"/>
<feature type="region of interest" description="G1" evidence="8">
    <location>
        <begin position="26"/>
        <end position="33"/>
    </location>
</feature>
<dbReference type="CDD" id="cd04163">
    <property type="entry name" value="Era"/>
    <property type="match status" value="1"/>
</dbReference>
<dbReference type="Pfam" id="PF01926">
    <property type="entry name" value="MMR_HSR1"/>
    <property type="match status" value="1"/>
</dbReference>
<evidence type="ECO:0000256" key="7">
    <source>
        <dbReference type="HAMAP-Rule" id="MF_00367"/>
    </source>
</evidence>
<feature type="region of interest" description="G5" evidence="8">
    <location>
        <begin position="165"/>
        <end position="167"/>
    </location>
</feature>
<dbReference type="GO" id="GO:0000028">
    <property type="term" value="P:ribosomal small subunit assembly"/>
    <property type="evidence" value="ECO:0007669"/>
    <property type="project" value="TreeGrafter"/>
</dbReference>
<sequence>MTEEINTPENTAMSSPYHAGFVAVIGRPNVGKSTIMNGLLGQKLSITSPKPQTTRHRIHGIHTTEHFQIVFVDTPGMHLGASKSINRYMNRAANSAFGDVDAVLFVVEAGRWSKEDQAVADKCQNLDVPVIVLVNKIDKFKQKEELFPFLQKVGEKVPFEALIPVSAYTKSGFDAIETEILKHIPEQPAIFPEDYITDRSTRFLASEIVREKLMRTLGDEVPYGATVEIEQFKFDEEENRWHINALILVERPGQKQIVIGKKGEQIKQMGIQARKDLMHLLDSRVHLELWVKVKENWSDDERALASLGYTEDHR</sequence>
<feature type="region of interest" description="G2" evidence="8">
    <location>
        <begin position="52"/>
        <end position="56"/>
    </location>
</feature>
<evidence type="ECO:0000256" key="8">
    <source>
        <dbReference type="PROSITE-ProRule" id="PRU01050"/>
    </source>
</evidence>
<comment type="subunit">
    <text evidence="7">Monomer.</text>
</comment>
<dbReference type="Gene3D" id="3.30.300.20">
    <property type="match status" value="1"/>
</dbReference>
<dbReference type="PANTHER" id="PTHR42698:SF1">
    <property type="entry name" value="GTPASE ERA, MITOCHONDRIAL"/>
    <property type="match status" value="1"/>
</dbReference>
<dbReference type="InterPro" id="IPR006073">
    <property type="entry name" value="GTP-bd"/>
</dbReference>
<keyword evidence="7" id="KW-1003">Cell membrane</keyword>
<evidence type="ECO:0000256" key="4">
    <source>
        <dbReference type="ARBA" id="ARBA00022741"/>
    </source>
</evidence>
<comment type="similarity">
    <text evidence="1 7 8 9">Belongs to the TRAFAC class TrmE-Era-EngA-EngB-Septin-like GTPase superfamily. Era GTPase family.</text>
</comment>
<keyword evidence="4 7" id="KW-0547">Nucleotide-binding</keyword>
<dbReference type="NCBIfam" id="TIGR00231">
    <property type="entry name" value="small_GTP"/>
    <property type="match status" value="1"/>
</dbReference>
<dbReference type="PRINTS" id="PR00326">
    <property type="entry name" value="GTP1OBG"/>
</dbReference>
<dbReference type="CDD" id="cd22534">
    <property type="entry name" value="KH-II_Era"/>
    <property type="match status" value="1"/>
</dbReference>
<dbReference type="GO" id="GO:0005829">
    <property type="term" value="C:cytosol"/>
    <property type="evidence" value="ECO:0007669"/>
    <property type="project" value="TreeGrafter"/>
</dbReference>
<evidence type="ECO:0000259" key="11">
    <source>
        <dbReference type="PROSITE" id="PS51713"/>
    </source>
</evidence>
<keyword evidence="3 7" id="KW-0690">Ribosome biogenesis</keyword>
<dbReference type="NCBIfam" id="NF000908">
    <property type="entry name" value="PRK00089.1"/>
    <property type="match status" value="1"/>
</dbReference>
<dbReference type="InterPro" id="IPR004044">
    <property type="entry name" value="KH_dom_type_2"/>
</dbReference>
<dbReference type="FunFam" id="3.40.50.300:FF:000094">
    <property type="entry name" value="GTPase Era"/>
    <property type="match status" value="1"/>
</dbReference>
<comment type="subcellular location">
    <subcellularLocation>
        <location evidence="7">Cytoplasm</location>
    </subcellularLocation>
    <subcellularLocation>
        <location evidence="7">Cell membrane</location>
        <topology evidence="7">Peripheral membrane protein</topology>
    </subcellularLocation>
</comment>
<dbReference type="InterPro" id="IPR030388">
    <property type="entry name" value="G_ERA_dom"/>
</dbReference>
<dbReference type="InterPro" id="IPR009019">
    <property type="entry name" value="KH_sf_prok-type"/>
</dbReference>
<dbReference type="GO" id="GO:0005525">
    <property type="term" value="F:GTP binding"/>
    <property type="evidence" value="ECO:0007669"/>
    <property type="project" value="UniProtKB-UniRule"/>
</dbReference>
<dbReference type="GO" id="GO:0003924">
    <property type="term" value="F:GTPase activity"/>
    <property type="evidence" value="ECO:0007669"/>
    <property type="project" value="UniProtKB-UniRule"/>
</dbReference>
<dbReference type="NCBIfam" id="TIGR00436">
    <property type="entry name" value="era"/>
    <property type="match status" value="1"/>
</dbReference>
<keyword evidence="7" id="KW-0699">rRNA-binding</keyword>
<dbReference type="GO" id="GO:0070181">
    <property type="term" value="F:small ribosomal subunit rRNA binding"/>
    <property type="evidence" value="ECO:0007669"/>
    <property type="project" value="UniProtKB-UniRule"/>
</dbReference>
<dbReference type="InterPro" id="IPR015946">
    <property type="entry name" value="KH_dom-like_a/b"/>
</dbReference>
<evidence type="ECO:0000256" key="5">
    <source>
        <dbReference type="ARBA" id="ARBA00022884"/>
    </source>
</evidence>
<feature type="binding site" evidence="7">
    <location>
        <begin position="135"/>
        <end position="138"/>
    </location>
    <ligand>
        <name>GTP</name>
        <dbReference type="ChEBI" id="CHEBI:37565"/>
    </ligand>
</feature>
<proteinExistence type="inferred from homology"/>
<evidence type="ECO:0000259" key="10">
    <source>
        <dbReference type="PROSITE" id="PS50823"/>
    </source>
</evidence>
<dbReference type="PANTHER" id="PTHR42698">
    <property type="entry name" value="GTPASE ERA"/>
    <property type="match status" value="1"/>
</dbReference>
<reference evidence="12 13" key="1">
    <citation type="submission" date="2018-08" db="EMBL/GenBank/DDBJ databases">
        <title>Horizontal acquisition of hydrogen conversion ability and other habitat adaptations in Hydrogenovibrio crunogenus strains.</title>
        <authorList>
            <person name="Gonnella G."/>
            <person name="Adam N."/>
            <person name="Perner M."/>
        </authorList>
    </citation>
    <scope>NUCLEOTIDE SEQUENCE [LARGE SCALE GENOMIC DNA]</scope>
    <source>
        <strain evidence="12 13">SP-41</strain>
    </source>
</reference>
<evidence type="ECO:0000313" key="13">
    <source>
        <dbReference type="Proteomes" id="UP000296201"/>
    </source>
</evidence>
<evidence type="ECO:0000256" key="3">
    <source>
        <dbReference type="ARBA" id="ARBA00022517"/>
    </source>
</evidence>
<accession>A0A4P7NYE6</accession>
<evidence type="ECO:0000256" key="6">
    <source>
        <dbReference type="ARBA" id="ARBA00023134"/>
    </source>
</evidence>
<dbReference type="PROSITE" id="PS51713">
    <property type="entry name" value="G_ERA"/>
    <property type="match status" value="1"/>
</dbReference>
<dbReference type="EMBL" id="CP032096">
    <property type="protein sequence ID" value="QBZ82696.1"/>
    <property type="molecule type" value="Genomic_DNA"/>
</dbReference>
<keyword evidence="7" id="KW-0472">Membrane</keyword>
<evidence type="ECO:0000256" key="1">
    <source>
        <dbReference type="ARBA" id="ARBA00007921"/>
    </source>
</evidence>
<feature type="binding site" evidence="7">
    <location>
        <begin position="73"/>
        <end position="77"/>
    </location>
    <ligand>
        <name>GTP</name>
        <dbReference type="ChEBI" id="CHEBI:37565"/>
    </ligand>
</feature>
<feature type="binding site" evidence="7">
    <location>
        <begin position="26"/>
        <end position="33"/>
    </location>
    <ligand>
        <name>GTP</name>
        <dbReference type="ChEBI" id="CHEBI:37565"/>
    </ligand>
</feature>
<keyword evidence="7" id="KW-0963">Cytoplasm</keyword>
<gene>
    <name evidence="7 12" type="primary">era</name>
    <name evidence="12" type="ORF">GHNINEIG_00731</name>
</gene>
<dbReference type="InterPro" id="IPR027417">
    <property type="entry name" value="P-loop_NTPase"/>
</dbReference>
<evidence type="ECO:0000256" key="2">
    <source>
        <dbReference type="ARBA" id="ARBA00020484"/>
    </source>
</evidence>
<evidence type="ECO:0000256" key="9">
    <source>
        <dbReference type="RuleBase" id="RU003761"/>
    </source>
</evidence>
<dbReference type="Pfam" id="PF07650">
    <property type="entry name" value="KH_2"/>
    <property type="match status" value="1"/>
</dbReference>
<feature type="domain" description="KH type-2" evidence="10">
    <location>
        <begin position="209"/>
        <end position="295"/>
    </location>
</feature>
<comment type="function">
    <text evidence="7">An essential GTPase that binds both GDP and GTP, with rapid nucleotide exchange. Plays a role in 16S rRNA processing and 30S ribosomal subunit biogenesis and possibly also in cell cycle regulation and energy metabolism.</text>
</comment>
<dbReference type="SUPFAM" id="SSF52540">
    <property type="entry name" value="P-loop containing nucleoside triphosphate hydrolases"/>
    <property type="match status" value="1"/>
</dbReference>
<dbReference type="InterPro" id="IPR005662">
    <property type="entry name" value="GTPase_Era-like"/>
</dbReference>
<organism evidence="12 13">
    <name type="scientific">Hydrogenovibrio crunogenus</name>
    <dbReference type="NCBI Taxonomy" id="39765"/>
    <lineage>
        <taxon>Bacteria</taxon>
        <taxon>Pseudomonadati</taxon>
        <taxon>Pseudomonadota</taxon>
        <taxon>Gammaproteobacteria</taxon>
        <taxon>Thiotrichales</taxon>
        <taxon>Piscirickettsiaceae</taxon>
        <taxon>Hydrogenovibrio</taxon>
    </lineage>
</organism>
<feature type="region of interest" description="G3" evidence="8">
    <location>
        <begin position="73"/>
        <end position="76"/>
    </location>
</feature>
<dbReference type="InterPro" id="IPR005225">
    <property type="entry name" value="Small_GTP-bd"/>
</dbReference>
<dbReference type="HAMAP" id="MF_00367">
    <property type="entry name" value="GTPase_Era"/>
    <property type="match status" value="1"/>
</dbReference>
<keyword evidence="5 7" id="KW-0694">RNA-binding</keyword>